<dbReference type="GO" id="GO:0097367">
    <property type="term" value="F:carbohydrate derivative binding"/>
    <property type="evidence" value="ECO:0007669"/>
    <property type="project" value="InterPro"/>
</dbReference>
<accession>X0PTL2</accession>
<dbReference type="GO" id="GO:0003677">
    <property type="term" value="F:DNA binding"/>
    <property type="evidence" value="ECO:0007669"/>
    <property type="project" value="InterPro"/>
</dbReference>
<dbReference type="InterPro" id="IPR009057">
    <property type="entry name" value="Homeodomain-like_sf"/>
</dbReference>
<protein>
    <recommendedName>
        <fullName evidence="1">HTH rpiR-type domain-containing protein</fullName>
    </recommendedName>
</protein>
<dbReference type="EMBL" id="BAWF01000031">
    <property type="protein sequence ID" value="GAF46429.1"/>
    <property type="molecule type" value="Genomic_DNA"/>
</dbReference>
<dbReference type="GO" id="GO:0003700">
    <property type="term" value="F:DNA-binding transcription factor activity"/>
    <property type="evidence" value="ECO:0007669"/>
    <property type="project" value="InterPro"/>
</dbReference>
<organism evidence="2 3">
    <name type="scientific">Rhodococcus wratislaviensis NBRC 100605</name>
    <dbReference type="NCBI Taxonomy" id="1219028"/>
    <lineage>
        <taxon>Bacteria</taxon>
        <taxon>Bacillati</taxon>
        <taxon>Actinomycetota</taxon>
        <taxon>Actinomycetes</taxon>
        <taxon>Mycobacteriales</taxon>
        <taxon>Nocardiaceae</taxon>
        <taxon>Rhodococcus</taxon>
    </lineage>
</organism>
<proteinExistence type="predicted"/>
<evidence type="ECO:0000259" key="1">
    <source>
        <dbReference type="PROSITE" id="PS51071"/>
    </source>
</evidence>
<gene>
    <name evidence="2" type="ORF">RW1_031_00110</name>
</gene>
<dbReference type="Gene3D" id="1.10.10.10">
    <property type="entry name" value="Winged helix-like DNA-binding domain superfamily/Winged helix DNA-binding domain"/>
    <property type="match status" value="1"/>
</dbReference>
<dbReference type="PANTHER" id="PTHR30514:SF18">
    <property type="entry name" value="RPIR-FAMILY TRANSCRIPTIONAL REGULATOR"/>
    <property type="match status" value="1"/>
</dbReference>
<comment type="caution">
    <text evidence="2">The sequence shown here is derived from an EMBL/GenBank/DDBJ whole genome shotgun (WGS) entry which is preliminary data.</text>
</comment>
<sequence>MQETIQGAAIHEHIEFGEPDSRLGQNLSKGQRRIAEFVVDQQNAAGLLTAADLARAVGVSEATVVRFAQNLSYSGYPEMRRVLQDSLKNDMTTVSRFASTLDSVSGGSVLDSYLTQDIEALRQSAGTVDRRQFDLAVTTLVDAGVSTRSGTSCPFLPPIFYVQACR</sequence>
<dbReference type="InterPro" id="IPR047640">
    <property type="entry name" value="RpiR-like"/>
</dbReference>
<evidence type="ECO:0000313" key="2">
    <source>
        <dbReference type="EMBL" id="GAF46429.1"/>
    </source>
</evidence>
<reference evidence="2 3" key="1">
    <citation type="submission" date="2014-02" db="EMBL/GenBank/DDBJ databases">
        <title>Whole genome shotgun sequence of Rhodococcus wratislaviensis NBRC 100605.</title>
        <authorList>
            <person name="Hosoyama A."/>
            <person name="Tsuchikane K."/>
            <person name="Yoshida I."/>
            <person name="Ohji S."/>
            <person name="Ichikawa N."/>
            <person name="Yamazoe A."/>
            <person name="Fujita N."/>
        </authorList>
    </citation>
    <scope>NUCLEOTIDE SEQUENCE [LARGE SCALE GENOMIC DNA]</scope>
    <source>
        <strain evidence="2 3">NBRC 100605</strain>
    </source>
</reference>
<dbReference type="InterPro" id="IPR036388">
    <property type="entry name" value="WH-like_DNA-bd_sf"/>
</dbReference>
<dbReference type="Pfam" id="PF01418">
    <property type="entry name" value="HTH_6"/>
    <property type="match status" value="1"/>
</dbReference>
<dbReference type="SUPFAM" id="SSF46689">
    <property type="entry name" value="Homeodomain-like"/>
    <property type="match status" value="1"/>
</dbReference>
<dbReference type="AlphaFoldDB" id="X0PTL2"/>
<dbReference type="PROSITE" id="PS51071">
    <property type="entry name" value="HTH_RPIR"/>
    <property type="match status" value="1"/>
</dbReference>
<name>X0PTL2_RHOWR</name>
<evidence type="ECO:0000313" key="3">
    <source>
        <dbReference type="Proteomes" id="UP000019491"/>
    </source>
</evidence>
<keyword evidence="3" id="KW-1185">Reference proteome</keyword>
<dbReference type="Proteomes" id="UP000019491">
    <property type="component" value="Unassembled WGS sequence"/>
</dbReference>
<dbReference type="PANTHER" id="PTHR30514">
    <property type="entry name" value="GLUCOKINASE"/>
    <property type="match status" value="1"/>
</dbReference>
<feature type="domain" description="HTH rpiR-type" evidence="1">
    <location>
        <begin position="14"/>
        <end position="90"/>
    </location>
</feature>
<dbReference type="InterPro" id="IPR000281">
    <property type="entry name" value="HTH_RpiR"/>
</dbReference>